<gene>
    <name evidence="2" type="ORF">EA457_01115</name>
</gene>
<name>A0A9X7SAW3_STRDY</name>
<organism evidence="2 3">
    <name type="scientific">Streptococcus dysgalactiae subsp. dysgalactiae</name>
    <dbReference type="NCBI Taxonomy" id="99822"/>
    <lineage>
        <taxon>Bacteria</taxon>
        <taxon>Bacillati</taxon>
        <taxon>Bacillota</taxon>
        <taxon>Bacilli</taxon>
        <taxon>Lactobacillales</taxon>
        <taxon>Streptococcaceae</taxon>
        <taxon>Streptococcus</taxon>
    </lineage>
</organism>
<evidence type="ECO:0008006" key="4">
    <source>
        <dbReference type="Google" id="ProtNLM"/>
    </source>
</evidence>
<sequence>MKTLGKKFRQIIMTLIIVVILIGGVAFYFKDKFNNLFNGTNTTEYSFVIKRFSEQVKLVVADAETDTNRKQTFSNKTLNEWPKWTEKITRFFVGRDLEVVVPVTTEFKIDLNNVTSEDILINENVLTFKHPLTVEVDSQRTGKVKITKQASGVIDKGVDIFTSSAKAQEFFDEKTEETVYKTSKYVLNHKEEKIISASEKALSQILNLNTDKKIKVKLDKNSLRYKIIDKK</sequence>
<feature type="transmembrane region" description="Helical" evidence="1">
    <location>
        <begin position="12"/>
        <end position="29"/>
    </location>
</feature>
<dbReference type="EMBL" id="CP033165">
    <property type="protein sequence ID" value="QGH01258.1"/>
    <property type="molecule type" value="Genomic_DNA"/>
</dbReference>
<accession>A0A9X7SAW3</accession>
<keyword evidence="1" id="KW-0812">Transmembrane</keyword>
<reference evidence="2 3" key="1">
    <citation type="submission" date="2018-10" db="EMBL/GenBank/DDBJ databases">
        <title>Comparative Genomics Analysis of the Streptococcus dysgalactiae subspecies dysgalactiae.</title>
        <authorList>
            <person name="Koh T.H."/>
            <person name="Abdul Rahman N."/>
            <person name="Sessions O.M."/>
        </authorList>
    </citation>
    <scope>NUCLEOTIDE SEQUENCE [LARGE SCALE GENOMIC DNA]</scope>
    <source>
        <strain evidence="2 3">DB60705-15</strain>
    </source>
</reference>
<evidence type="ECO:0000313" key="3">
    <source>
        <dbReference type="Proteomes" id="UP000347383"/>
    </source>
</evidence>
<dbReference type="AlphaFoldDB" id="A0A9X7SAW3"/>
<dbReference type="Proteomes" id="UP000347383">
    <property type="component" value="Chromosome"/>
</dbReference>
<keyword evidence="1" id="KW-0472">Membrane</keyword>
<proteinExistence type="predicted"/>
<protein>
    <recommendedName>
        <fullName evidence="4">DUF4230 domain-containing protein</fullName>
    </recommendedName>
</protein>
<keyword evidence="1" id="KW-1133">Transmembrane helix</keyword>
<evidence type="ECO:0000313" key="2">
    <source>
        <dbReference type="EMBL" id="QGH01258.1"/>
    </source>
</evidence>
<dbReference type="RefSeq" id="WP_154412498.1">
    <property type="nucleotide sequence ID" value="NZ_CP033165.1"/>
</dbReference>
<evidence type="ECO:0000256" key="1">
    <source>
        <dbReference type="SAM" id="Phobius"/>
    </source>
</evidence>